<dbReference type="GeneID" id="109268695"/>
<accession>A0A9V1FRK7</accession>
<dbReference type="Proteomes" id="UP001165780">
    <property type="component" value="Unplaced"/>
</dbReference>
<evidence type="ECO:0000313" key="1">
    <source>
        <dbReference type="Proteomes" id="UP001165780"/>
    </source>
</evidence>
<reference evidence="2" key="1">
    <citation type="submission" date="2025-08" db="UniProtKB">
        <authorList>
            <consortium name="RefSeq"/>
        </authorList>
    </citation>
    <scope>IDENTIFICATION</scope>
    <source>
        <tissue evidence="2">Whole blood</tissue>
    </source>
</reference>
<organism evidence="1 2">
    <name type="scientific">Panthera pardus</name>
    <name type="common">Leopard</name>
    <name type="synonym">Felis pardus</name>
    <dbReference type="NCBI Taxonomy" id="9691"/>
    <lineage>
        <taxon>Eukaryota</taxon>
        <taxon>Metazoa</taxon>
        <taxon>Chordata</taxon>
        <taxon>Craniata</taxon>
        <taxon>Vertebrata</taxon>
        <taxon>Euteleostomi</taxon>
        <taxon>Mammalia</taxon>
        <taxon>Eutheria</taxon>
        <taxon>Laurasiatheria</taxon>
        <taxon>Carnivora</taxon>
        <taxon>Feliformia</taxon>
        <taxon>Felidae</taxon>
        <taxon>Pantherinae</taxon>
        <taxon>Panthera</taxon>
    </lineage>
</organism>
<name>A0A9V1FRK7_PANPR</name>
<dbReference type="KEGG" id="ppad:109268695"/>
<gene>
    <name evidence="2" type="primary">LOC109268695</name>
</gene>
<sequence length="121" mass="14573">MVATPLHQLEKSVTCNWLRRPNRRANAPSWRKREACFGDIFRISSMVVMENVGQQKLYEMESFCQNITKLNHFKRYHSKGADKEGRKQFRLSVILHRTLALEVKRFKYQLFYIFKFLFLLI</sequence>
<proteinExistence type="predicted"/>
<dbReference type="RefSeq" id="XP_019307711.1">
    <property type="nucleotide sequence ID" value="XM_019452166.2"/>
</dbReference>
<protein>
    <submittedName>
        <fullName evidence="2">ATP-dependent DNA helicase Q1-like isoform X1</fullName>
    </submittedName>
</protein>
<evidence type="ECO:0000313" key="2">
    <source>
        <dbReference type="RefSeq" id="XP_019307711.1"/>
    </source>
</evidence>
<keyword evidence="1" id="KW-1185">Reference proteome</keyword>
<dbReference type="AlphaFoldDB" id="A0A9V1FRK7"/>